<protein>
    <submittedName>
        <fullName evidence="4">Putative DNA-binding protein</fullName>
    </submittedName>
</protein>
<dbReference type="InterPro" id="IPR043839">
    <property type="entry name" value="PafC_HTH"/>
</dbReference>
<feature type="domain" description="WCX" evidence="3">
    <location>
        <begin position="235"/>
        <end position="305"/>
    </location>
</feature>
<keyword evidence="5" id="KW-1185">Reference proteome</keyword>
<dbReference type="STRING" id="1297742.A176_005644"/>
<dbReference type="KEGG" id="mym:A176_005644"/>
<organism evidence="4 5">
    <name type="scientific">Pseudomyxococcus hansupus</name>
    <dbReference type="NCBI Taxonomy" id="1297742"/>
    <lineage>
        <taxon>Bacteria</taxon>
        <taxon>Pseudomonadati</taxon>
        <taxon>Myxococcota</taxon>
        <taxon>Myxococcia</taxon>
        <taxon>Myxococcales</taxon>
        <taxon>Cystobacterineae</taxon>
        <taxon>Myxococcaceae</taxon>
        <taxon>Pseudomyxococcus</taxon>
    </lineage>
</organism>
<name>A0A0H4XKF5_9BACT</name>
<dbReference type="Pfam" id="PF25583">
    <property type="entry name" value="WCX"/>
    <property type="match status" value="1"/>
</dbReference>
<evidence type="ECO:0000259" key="2">
    <source>
        <dbReference type="Pfam" id="PF19187"/>
    </source>
</evidence>
<dbReference type="Proteomes" id="UP000009026">
    <property type="component" value="Chromosome"/>
</dbReference>
<dbReference type="Pfam" id="PF19187">
    <property type="entry name" value="HTH_PafC"/>
    <property type="match status" value="1"/>
</dbReference>
<keyword evidence="4" id="KW-0238">DNA-binding</keyword>
<sequence length="309" mass="34311">MSNVHERLRRLLFLVPYVSKHPGVTVDALARALNVSREDLLDELDLLTCVGRPPFNPDDYIDIYVDNDRVYVDLDQRLFAPPRLTPGEAAALAASAELLRPATGDALQSALQKLERVLPPATRERYREMYRKIDASTEAPQALGPLTRAIIERLEVTFAYASPGRSPEPRTVRPYELLSHRGQWYLQGYCHTRQDARLFRLDRMEDIAITDVAFQPPADARADVPNPARGLTDASVRVRFSPVAAPYVKERFGQDARPLADGGVEVLVAGDSERWLTQWVLSFGGEAEVVEPSTARAAVARAARASVGL</sequence>
<dbReference type="PANTHER" id="PTHR34580:SF1">
    <property type="entry name" value="PROTEIN PAFC"/>
    <property type="match status" value="1"/>
</dbReference>
<feature type="domain" description="PafC HTH" evidence="2">
    <location>
        <begin position="6"/>
        <end position="115"/>
    </location>
</feature>
<evidence type="ECO:0000313" key="5">
    <source>
        <dbReference type="Proteomes" id="UP000009026"/>
    </source>
</evidence>
<gene>
    <name evidence="4" type="ORF">A176_005644</name>
</gene>
<evidence type="ECO:0000259" key="3">
    <source>
        <dbReference type="Pfam" id="PF25583"/>
    </source>
</evidence>
<feature type="domain" description="WYL" evidence="1">
    <location>
        <begin position="142"/>
        <end position="208"/>
    </location>
</feature>
<dbReference type="AlphaFoldDB" id="A0A0H4XKF5"/>
<proteinExistence type="predicted"/>
<dbReference type="InterPro" id="IPR026881">
    <property type="entry name" value="WYL_dom"/>
</dbReference>
<dbReference type="OrthoDB" id="9787242at2"/>
<accession>A0A0H4XKF5</accession>
<dbReference type="InterPro" id="IPR028349">
    <property type="entry name" value="PafC-like"/>
</dbReference>
<dbReference type="eggNOG" id="COG2378">
    <property type="taxonomic scope" value="Bacteria"/>
</dbReference>
<dbReference type="InterPro" id="IPR057727">
    <property type="entry name" value="WCX_dom"/>
</dbReference>
<dbReference type="PIRSF" id="PIRSF016838">
    <property type="entry name" value="PafC"/>
    <property type="match status" value="1"/>
</dbReference>
<dbReference type="Pfam" id="PF13280">
    <property type="entry name" value="WYL"/>
    <property type="match status" value="1"/>
</dbReference>
<dbReference type="PANTHER" id="PTHR34580">
    <property type="match status" value="1"/>
</dbReference>
<dbReference type="InterPro" id="IPR051534">
    <property type="entry name" value="CBASS_pafABC_assoc_protein"/>
</dbReference>
<dbReference type="PATRIC" id="fig|1297742.4.peg.5740"/>
<evidence type="ECO:0000259" key="1">
    <source>
        <dbReference type="Pfam" id="PF13280"/>
    </source>
</evidence>
<dbReference type="EMBL" id="CP012109">
    <property type="protein sequence ID" value="AKQ68732.1"/>
    <property type="molecule type" value="Genomic_DNA"/>
</dbReference>
<dbReference type="RefSeq" id="WP_002635405.1">
    <property type="nucleotide sequence ID" value="NZ_CP012109.1"/>
</dbReference>
<dbReference type="PROSITE" id="PS52050">
    <property type="entry name" value="WYL"/>
    <property type="match status" value="1"/>
</dbReference>
<reference evidence="4 5" key="1">
    <citation type="journal article" date="2016" name="PLoS ONE">
        <title>Complete Genome Sequence and Comparative Genomics of a Novel Myxobacterium Myxococcus hansupus.</title>
        <authorList>
            <person name="Sharma G."/>
            <person name="Narwani T."/>
            <person name="Subramanian S."/>
        </authorList>
    </citation>
    <scope>NUCLEOTIDE SEQUENCE [LARGE SCALE GENOMIC DNA]</scope>
    <source>
        <strain evidence="5">mixupus</strain>
    </source>
</reference>
<evidence type="ECO:0000313" key="4">
    <source>
        <dbReference type="EMBL" id="AKQ68732.1"/>
    </source>
</evidence>
<dbReference type="GO" id="GO:0003677">
    <property type="term" value="F:DNA binding"/>
    <property type="evidence" value="ECO:0007669"/>
    <property type="project" value="UniProtKB-KW"/>
</dbReference>